<evidence type="ECO:0000256" key="3">
    <source>
        <dbReference type="ARBA" id="ARBA00023128"/>
    </source>
</evidence>
<dbReference type="AlphaFoldDB" id="A0A8B8WY35"/>
<evidence type="ECO:0000256" key="1">
    <source>
        <dbReference type="ARBA" id="ARBA00004173"/>
    </source>
</evidence>
<keyword evidence="6" id="KW-1185">Reference proteome</keyword>
<keyword evidence="4" id="KW-0687">Ribonucleoprotein</keyword>
<dbReference type="GO" id="GO:0003735">
    <property type="term" value="F:structural constituent of ribosome"/>
    <property type="evidence" value="ECO:0007669"/>
    <property type="project" value="InterPro"/>
</dbReference>
<reference evidence="7 8" key="1">
    <citation type="submission" date="2025-04" db="UniProtKB">
        <authorList>
            <consortium name="RefSeq"/>
        </authorList>
    </citation>
    <scope>IDENTIFICATION</scope>
    <source>
        <tissue evidence="7 8">Epidermis and Blubber</tissue>
    </source>
</reference>
<evidence type="ECO:0000256" key="2">
    <source>
        <dbReference type="ARBA" id="ARBA00022980"/>
    </source>
</evidence>
<dbReference type="Proteomes" id="UP000694857">
    <property type="component" value="Chromosome 3"/>
</dbReference>
<evidence type="ECO:0000313" key="8">
    <source>
        <dbReference type="RefSeq" id="XP_036702208.1"/>
    </source>
</evidence>
<dbReference type="OrthoDB" id="6041973at2759"/>
<dbReference type="InterPro" id="IPR039982">
    <property type="entry name" value="Ribosomal_mL65"/>
</dbReference>
<keyword evidence="2 7" id="KW-0689">Ribosomal protein</keyword>
<comment type="subcellular location">
    <subcellularLocation>
        <location evidence="1">Mitochondrion</location>
    </subcellularLocation>
</comment>
<dbReference type="RefSeq" id="XP_036702209.1">
    <property type="nucleotide sequence ID" value="XM_036846314.1"/>
</dbReference>
<evidence type="ECO:0000256" key="4">
    <source>
        <dbReference type="ARBA" id="ARBA00023274"/>
    </source>
</evidence>
<evidence type="ECO:0000313" key="7">
    <source>
        <dbReference type="RefSeq" id="XP_036702207.1"/>
    </source>
</evidence>
<dbReference type="PANTHER" id="PTHR13014">
    <property type="entry name" value="MITOCHONDRIAL 28S RIBOSOMAL PROTEIN S30/P52 PRO-APOTOTIC PROTEIN"/>
    <property type="match status" value="1"/>
</dbReference>
<dbReference type="Pfam" id="PF07147">
    <property type="entry name" value="PDCD9"/>
    <property type="match status" value="1"/>
</dbReference>
<sequence>MAAARCWRLVLRGPGLSLHTAAGAAVTAPEVTGPDVAAAPVARYPPLVASLTADSKAARQRRVERWQATVHAAKSVDEKLRILTKMQFMKYVVYPQTFALNADRWYQSFTKTVFLSGLPPPPPPAKPDTEPAPALDVAALRAAACDCLLQEHFFLRRKKRVPLYLEREAIASPFLDQLVASLTGLLSARNPALAAAALDCKRPVHFYWLRGEEIIPRGHRKGRVDALRYQINDKPHNQIRISKQLPEFVPLDYSVPVEVPVMNCKPDKLPLFKRQYENTIFIGTKTADPHCYGHTQFHLLPDKLKRERLLKQNCANQIEVVFRANAIASLFAWTGAQAMYQGFWSEADVTRPFVSQGVITDGKYFSFFCYQLNTLALTAQADQNNPRKNICWGTQTTIYAMKWMEKRSNKNPRVRSKSSENEMPDVEYCHVRNRVNSSKKNTGNQFCPSPALQSLHERTSLGHDVDERYTYGLESANDGILLKNLPLQA</sequence>
<dbReference type="RefSeq" id="XP_036702207.1">
    <property type="nucleotide sequence ID" value="XM_036846312.1"/>
</dbReference>
<evidence type="ECO:0000313" key="9">
    <source>
        <dbReference type="RefSeq" id="XP_036702209.1"/>
    </source>
</evidence>
<keyword evidence="5" id="KW-0732">Signal</keyword>
<dbReference type="GeneID" id="118892127"/>
<proteinExistence type="predicted"/>
<dbReference type="KEGG" id="bmus:118892127"/>
<dbReference type="GO" id="GO:0006412">
    <property type="term" value="P:translation"/>
    <property type="evidence" value="ECO:0007669"/>
    <property type="project" value="InterPro"/>
</dbReference>
<organism evidence="6 9">
    <name type="scientific">Balaenoptera musculus</name>
    <name type="common">Blue whale</name>
    <dbReference type="NCBI Taxonomy" id="9771"/>
    <lineage>
        <taxon>Eukaryota</taxon>
        <taxon>Metazoa</taxon>
        <taxon>Chordata</taxon>
        <taxon>Craniata</taxon>
        <taxon>Vertebrata</taxon>
        <taxon>Euteleostomi</taxon>
        <taxon>Mammalia</taxon>
        <taxon>Eutheria</taxon>
        <taxon>Laurasiatheria</taxon>
        <taxon>Artiodactyla</taxon>
        <taxon>Whippomorpha</taxon>
        <taxon>Cetacea</taxon>
        <taxon>Mysticeti</taxon>
        <taxon>Balaenopteridae</taxon>
        <taxon>Balaenoptera</taxon>
    </lineage>
</organism>
<feature type="chain" id="PRO_5044667866" evidence="5">
    <location>
        <begin position="18"/>
        <end position="489"/>
    </location>
</feature>
<accession>A0A8B8WY35</accession>
<dbReference type="RefSeq" id="XP_036702208.1">
    <property type="nucleotide sequence ID" value="XM_036846313.1"/>
</dbReference>
<feature type="signal peptide" evidence="5">
    <location>
        <begin position="1"/>
        <end position="17"/>
    </location>
</feature>
<evidence type="ECO:0000313" key="6">
    <source>
        <dbReference type="Proteomes" id="UP000694857"/>
    </source>
</evidence>
<dbReference type="CTD" id="10884"/>
<dbReference type="GO" id="GO:0005762">
    <property type="term" value="C:mitochondrial large ribosomal subunit"/>
    <property type="evidence" value="ECO:0007669"/>
    <property type="project" value="TreeGrafter"/>
</dbReference>
<protein>
    <submittedName>
        <fullName evidence="7 8">39S ribosomal protein S30, mitochondrial isoform X1</fullName>
    </submittedName>
</protein>
<dbReference type="InterPro" id="IPR010793">
    <property type="entry name" value="Ribosomal_mL37/mL65"/>
</dbReference>
<name>A0A8B8WY35_BALMU</name>
<dbReference type="PANTHER" id="PTHR13014:SF3">
    <property type="entry name" value="LARGE RIBOSOMAL SUBUNIT PROTEIN ML65"/>
    <property type="match status" value="1"/>
</dbReference>
<evidence type="ECO:0000256" key="5">
    <source>
        <dbReference type="SAM" id="SignalP"/>
    </source>
</evidence>
<keyword evidence="3" id="KW-0496">Mitochondrion</keyword>
<gene>
    <name evidence="7 8 9" type="primary">MRPS30</name>
</gene>